<protein>
    <recommendedName>
        <fullName evidence="2">CCHC-type domain-containing protein</fullName>
    </recommendedName>
</protein>
<evidence type="ECO:0000256" key="1">
    <source>
        <dbReference type="SAM" id="MobiDB-lite"/>
    </source>
</evidence>
<dbReference type="Proteomes" id="UP001077788">
    <property type="component" value="Unassembled WGS sequence"/>
</dbReference>
<dbReference type="AlphaFoldDB" id="A0A9Q4DKA7"/>
<reference evidence="3" key="2">
    <citation type="submission" date="2022-12" db="EMBL/GenBank/DDBJ databases">
        <authorList>
            <person name="Kardos G."/>
            <person name="Sarkozi R."/>
            <person name="Laczko L."/>
            <person name="Marton S."/>
            <person name="Makrai L."/>
            <person name="Banyai K."/>
            <person name="Fodor L."/>
        </authorList>
    </citation>
    <scope>NUCLEOTIDE SEQUENCE</scope>
    <source>
        <strain evidence="3">84/14</strain>
    </source>
</reference>
<comment type="caution">
    <text evidence="3">The sequence shown here is derived from an EMBL/GenBank/DDBJ whole genome shotgun (WGS) entry which is preliminary data.</text>
</comment>
<organism evidence="3 4">
    <name type="scientific">Actinobacillus pleuropneumoniae</name>
    <name type="common">Haemophilus pleuropneumoniae</name>
    <dbReference type="NCBI Taxonomy" id="715"/>
    <lineage>
        <taxon>Bacteria</taxon>
        <taxon>Pseudomonadati</taxon>
        <taxon>Pseudomonadota</taxon>
        <taxon>Gammaproteobacteria</taxon>
        <taxon>Pasteurellales</taxon>
        <taxon>Pasteurellaceae</taxon>
        <taxon>Actinobacillus</taxon>
    </lineage>
</organism>
<reference evidence="3" key="1">
    <citation type="journal article" date="2021" name="Vet Sci">
        <title>O-Serogroups and Pathovirotypes of Escherichia coli Isolated from Post-Weaning Piglets Showing Diarrhoea and/or Oedema in South Korea.</title>
        <authorList>
            <person name="Byun J.W."/>
            <person name="Moon B.Y."/>
            <person name="Do K.H."/>
            <person name="Lee K."/>
            <person name="Lee H.Y."/>
            <person name="Kim W.I."/>
            <person name="So B."/>
            <person name="Lee W.K."/>
        </authorList>
    </citation>
    <scope>NUCLEOTIDE SEQUENCE</scope>
    <source>
        <strain evidence="3">84/14</strain>
    </source>
</reference>
<dbReference type="InterPro" id="IPR001878">
    <property type="entry name" value="Znf_CCHC"/>
</dbReference>
<feature type="non-terminal residue" evidence="3">
    <location>
        <position position="99"/>
    </location>
</feature>
<accession>A0A9Q4DKA7</accession>
<proteinExistence type="predicted"/>
<sequence>EEEEESNFFKNLQRGAGKFRGKLPFKCLACGRDGHYATKCPHKDKLDKGKEPARWNKKQSANKKSYYTHEDSDGLSNSDEDEQGNKYRLLMAFEDDDYE</sequence>
<dbReference type="RefSeq" id="WP_267992362.1">
    <property type="nucleotide sequence ID" value="NZ_JAPQFC010001181.1"/>
</dbReference>
<dbReference type="GO" id="GO:0008270">
    <property type="term" value="F:zinc ion binding"/>
    <property type="evidence" value="ECO:0007669"/>
    <property type="project" value="InterPro"/>
</dbReference>
<feature type="non-terminal residue" evidence="3">
    <location>
        <position position="1"/>
    </location>
</feature>
<gene>
    <name evidence="3" type="ORF">OYG11_12620</name>
</gene>
<dbReference type="EMBL" id="JAPQFC010001181">
    <property type="protein sequence ID" value="MCY6525037.1"/>
    <property type="molecule type" value="Genomic_DNA"/>
</dbReference>
<name>A0A9Q4DKA7_ACTPL</name>
<dbReference type="SUPFAM" id="SSF57756">
    <property type="entry name" value="Retrovirus zinc finger-like domains"/>
    <property type="match status" value="1"/>
</dbReference>
<feature type="compositionally biased region" description="Basic and acidic residues" evidence="1">
    <location>
        <begin position="41"/>
        <end position="54"/>
    </location>
</feature>
<feature type="domain" description="CCHC-type" evidence="2">
    <location>
        <begin position="26"/>
        <end position="41"/>
    </location>
</feature>
<evidence type="ECO:0000259" key="2">
    <source>
        <dbReference type="PROSITE" id="PS50158"/>
    </source>
</evidence>
<dbReference type="GO" id="GO:0003676">
    <property type="term" value="F:nucleic acid binding"/>
    <property type="evidence" value="ECO:0007669"/>
    <property type="project" value="InterPro"/>
</dbReference>
<dbReference type="InterPro" id="IPR036875">
    <property type="entry name" value="Znf_CCHC_sf"/>
</dbReference>
<dbReference type="PROSITE" id="PS50158">
    <property type="entry name" value="ZF_CCHC"/>
    <property type="match status" value="1"/>
</dbReference>
<feature type="region of interest" description="Disordered" evidence="1">
    <location>
        <begin position="41"/>
        <end position="86"/>
    </location>
</feature>
<evidence type="ECO:0000313" key="4">
    <source>
        <dbReference type="Proteomes" id="UP001077788"/>
    </source>
</evidence>
<evidence type="ECO:0000313" key="3">
    <source>
        <dbReference type="EMBL" id="MCY6525037.1"/>
    </source>
</evidence>